<dbReference type="InterPro" id="IPR004398">
    <property type="entry name" value="RNA_MeTrfase_RsmD"/>
</dbReference>
<dbReference type="InterPro" id="IPR002052">
    <property type="entry name" value="DNA_methylase_N6_adenine_CS"/>
</dbReference>
<evidence type="ECO:0000256" key="2">
    <source>
        <dbReference type="ARBA" id="ARBA00005269"/>
    </source>
</evidence>
<dbReference type="NCBIfam" id="TIGR00095">
    <property type="entry name" value="16S rRNA (guanine(966)-N(2))-methyltransferase RsmD"/>
    <property type="match status" value="1"/>
</dbReference>
<keyword evidence="8" id="KW-0949">S-adenosyl-L-methionine</keyword>
<dbReference type="Gene3D" id="3.40.50.150">
    <property type="entry name" value="Vaccinia Virus protein VP39"/>
    <property type="match status" value="1"/>
</dbReference>
<dbReference type="EMBL" id="LR217730">
    <property type="protein sequence ID" value="VFP85781.1"/>
    <property type="molecule type" value="Genomic_DNA"/>
</dbReference>
<evidence type="ECO:0000313" key="9">
    <source>
        <dbReference type="EMBL" id="VFP85781.1"/>
    </source>
</evidence>
<dbReference type="GO" id="GO:0003676">
    <property type="term" value="F:nucleic acid binding"/>
    <property type="evidence" value="ECO:0007669"/>
    <property type="project" value="InterPro"/>
</dbReference>
<evidence type="ECO:0000256" key="7">
    <source>
        <dbReference type="ARBA" id="ARBA00048326"/>
    </source>
</evidence>
<evidence type="ECO:0000256" key="8">
    <source>
        <dbReference type="PIRNR" id="PIRNR004553"/>
    </source>
</evidence>
<gene>
    <name evidence="9" type="primary">rsmD</name>
    <name evidence="9" type="ORF">ERCIPSPA2889_135</name>
</gene>
<dbReference type="PANTHER" id="PTHR43542:SF1">
    <property type="entry name" value="METHYLTRANSFERASE"/>
    <property type="match status" value="1"/>
</dbReference>
<comment type="similarity">
    <text evidence="2 8">Belongs to the methyltransferase superfamily. RsmD family.</text>
</comment>
<accession>A0A451DGL1</accession>
<dbReference type="SUPFAM" id="SSF53335">
    <property type="entry name" value="S-adenosyl-L-methionine-dependent methyltransferases"/>
    <property type="match status" value="1"/>
</dbReference>
<sequence length="192" mass="22096">MYKKKSSKIRRIRIISGQWRGHYISVPDNATLRPTTNRTRETLFNWIAETVIKSTCLDCFSGSGALGLEALSRYASSVTFLEIQRSVKEHLKRTLFTLKAQNGTIIHTNTLKFLSQEGNSYNLVFVDPPFRTGLVEKTLVLLEEHAWLKDNSLIYVESEVEHGRPVTPNNWHLDREILSGQVASRLYYRLNK</sequence>
<dbReference type="PROSITE" id="PS00092">
    <property type="entry name" value="N6_MTASE"/>
    <property type="match status" value="1"/>
</dbReference>
<dbReference type="AlphaFoldDB" id="A0A451DGL1"/>
<dbReference type="OrthoDB" id="9803017at2"/>
<dbReference type="InterPro" id="IPR029063">
    <property type="entry name" value="SAM-dependent_MTases_sf"/>
</dbReference>
<dbReference type="GO" id="GO:0052913">
    <property type="term" value="F:16S rRNA (guanine(966)-N(2))-methyltransferase activity"/>
    <property type="evidence" value="ECO:0007669"/>
    <property type="project" value="UniProtKB-EC"/>
</dbReference>
<organism evidence="9 10">
    <name type="scientific">Candidatus Erwinia haradaeae</name>
    <dbReference type="NCBI Taxonomy" id="1922217"/>
    <lineage>
        <taxon>Bacteria</taxon>
        <taxon>Pseudomonadati</taxon>
        <taxon>Pseudomonadota</taxon>
        <taxon>Gammaproteobacteria</taxon>
        <taxon>Enterobacterales</taxon>
        <taxon>Erwiniaceae</taxon>
        <taxon>Erwinia</taxon>
    </lineage>
</organism>
<proteinExistence type="inferred from homology"/>
<evidence type="ECO:0000256" key="6">
    <source>
        <dbReference type="ARBA" id="ARBA00022679"/>
    </source>
</evidence>
<dbReference type="EC" id="2.1.1.171" evidence="3 8"/>
<dbReference type="Proteomes" id="UP000294343">
    <property type="component" value="Chromosome"/>
</dbReference>
<dbReference type="PIRSF" id="PIRSF004553">
    <property type="entry name" value="CHP00095"/>
    <property type="match status" value="1"/>
</dbReference>
<evidence type="ECO:0000256" key="5">
    <source>
        <dbReference type="ARBA" id="ARBA00022603"/>
    </source>
</evidence>
<keyword evidence="8" id="KW-0698">rRNA processing</keyword>
<dbReference type="RefSeq" id="WP_157988965.1">
    <property type="nucleotide sequence ID" value="NZ_LR217730.1"/>
</dbReference>
<keyword evidence="5 8" id="KW-0489">Methyltransferase</keyword>
<comment type="catalytic activity">
    <reaction evidence="7 8">
        <text>guanosine(966) in 16S rRNA + S-adenosyl-L-methionine = N(2)-methylguanosine(966) in 16S rRNA + S-adenosyl-L-homocysteine + H(+)</text>
        <dbReference type="Rhea" id="RHEA:23548"/>
        <dbReference type="Rhea" id="RHEA-COMP:10211"/>
        <dbReference type="Rhea" id="RHEA-COMP:10212"/>
        <dbReference type="ChEBI" id="CHEBI:15378"/>
        <dbReference type="ChEBI" id="CHEBI:57856"/>
        <dbReference type="ChEBI" id="CHEBI:59789"/>
        <dbReference type="ChEBI" id="CHEBI:74269"/>
        <dbReference type="ChEBI" id="CHEBI:74481"/>
        <dbReference type="EC" id="2.1.1.171"/>
    </reaction>
</comment>
<evidence type="ECO:0000256" key="1">
    <source>
        <dbReference type="ARBA" id="ARBA00002649"/>
    </source>
</evidence>
<protein>
    <recommendedName>
        <fullName evidence="4 8">Ribosomal RNA small subunit methyltransferase D</fullName>
        <ecNumber evidence="3 8">2.1.1.171</ecNumber>
    </recommendedName>
</protein>
<evidence type="ECO:0000256" key="3">
    <source>
        <dbReference type="ARBA" id="ARBA00012141"/>
    </source>
</evidence>
<dbReference type="PANTHER" id="PTHR43542">
    <property type="entry name" value="METHYLTRANSFERASE"/>
    <property type="match status" value="1"/>
</dbReference>
<comment type="function">
    <text evidence="1 8">Specifically methylates the guanine in position 966 of 16S rRNA in the assembled 30S particle.</text>
</comment>
<name>A0A451DGL1_9GAMM</name>
<evidence type="ECO:0000256" key="4">
    <source>
        <dbReference type="ARBA" id="ARBA00013682"/>
    </source>
</evidence>
<keyword evidence="6 8" id="KW-0808">Transferase</keyword>
<dbReference type="Pfam" id="PF03602">
    <property type="entry name" value="Cons_hypoth95"/>
    <property type="match status" value="1"/>
</dbReference>
<dbReference type="CDD" id="cd02440">
    <property type="entry name" value="AdoMet_MTases"/>
    <property type="match status" value="1"/>
</dbReference>
<reference evidence="9 10" key="1">
    <citation type="submission" date="2019-02" db="EMBL/GenBank/DDBJ databases">
        <authorList>
            <person name="Manzano-Marin A."/>
            <person name="Manzano-Marin A."/>
        </authorList>
    </citation>
    <scope>NUCLEOTIDE SEQUENCE [LARGE SCALE GENOMIC DNA]</scope>
    <source>
        <strain evidence="9 10">ErCipseudotsugae</strain>
    </source>
</reference>
<evidence type="ECO:0000313" key="10">
    <source>
        <dbReference type="Proteomes" id="UP000294343"/>
    </source>
</evidence>